<feature type="domain" description="SusD-like N-terminal" evidence="7">
    <location>
        <begin position="24"/>
        <end position="225"/>
    </location>
</feature>
<dbReference type="PROSITE" id="PS51257">
    <property type="entry name" value="PROKAR_LIPOPROTEIN"/>
    <property type="match status" value="1"/>
</dbReference>
<keyword evidence="9" id="KW-1185">Reference proteome</keyword>
<dbReference type="Pfam" id="PF07980">
    <property type="entry name" value="SusD_RagB"/>
    <property type="match status" value="1"/>
</dbReference>
<evidence type="ECO:0000313" key="8">
    <source>
        <dbReference type="EMBL" id="SMD16051.1"/>
    </source>
</evidence>
<comment type="similarity">
    <text evidence="2">Belongs to the SusD family.</text>
</comment>
<evidence type="ECO:0000256" key="2">
    <source>
        <dbReference type="ARBA" id="ARBA00006275"/>
    </source>
</evidence>
<proteinExistence type="inferred from homology"/>
<feature type="domain" description="RagB/SusD" evidence="6">
    <location>
        <begin position="387"/>
        <end position="526"/>
    </location>
</feature>
<dbReference type="STRING" id="475255.SAMN04488101_11910"/>
<dbReference type="SUPFAM" id="SSF48452">
    <property type="entry name" value="TPR-like"/>
    <property type="match status" value="1"/>
</dbReference>
<keyword evidence="5" id="KW-0998">Cell outer membrane</keyword>
<evidence type="ECO:0000256" key="3">
    <source>
        <dbReference type="ARBA" id="ARBA00022729"/>
    </source>
</evidence>
<evidence type="ECO:0000256" key="5">
    <source>
        <dbReference type="ARBA" id="ARBA00023237"/>
    </source>
</evidence>
<dbReference type="InterPro" id="IPR012944">
    <property type="entry name" value="SusD_RagB_dom"/>
</dbReference>
<accession>A0A1W2F2B3</accession>
<evidence type="ECO:0000256" key="1">
    <source>
        <dbReference type="ARBA" id="ARBA00004442"/>
    </source>
</evidence>
<dbReference type="InterPro" id="IPR011990">
    <property type="entry name" value="TPR-like_helical_dom_sf"/>
</dbReference>
<dbReference type="OrthoDB" id="5694214at2"/>
<evidence type="ECO:0000256" key="4">
    <source>
        <dbReference type="ARBA" id="ARBA00023136"/>
    </source>
</evidence>
<dbReference type="Pfam" id="PF14322">
    <property type="entry name" value="SusD-like_3"/>
    <property type="match status" value="1"/>
</dbReference>
<dbReference type="InterPro" id="IPR033985">
    <property type="entry name" value="SusD-like_N"/>
</dbReference>
<dbReference type="EMBL" id="FWYB01000019">
    <property type="protein sequence ID" value="SMD16051.1"/>
    <property type="molecule type" value="Genomic_DNA"/>
</dbReference>
<evidence type="ECO:0000259" key="7">
    <source>
        <dbReference type="Pfam" id="PF14322"/>
    </source>
</evidence>
<comment type="subcellular location">
    <subcellularLocation>
        <location evidence="1">Cell outer membrane</location>
    </subcellularLocation>
</comment>
<protein>
    <submittedName>
        <fullName evidence="8">Starch-binding associating with outer membrane</fullName>
    </submittedName>
</protein>
<dbReference type="RefSeq" id="WP_084291858.1">
    <property type="nucleotide sequence ID" value="NZ_FWYB01000019.1"/>
</dbReference>
<gene>
    <name evidence="8" type="ORF">SAMN04488101_11910</name>
</gene>
<dbReference type="GO" id="GO:0009279">
    <property type="term" value="C:cell outer membrane"/>
    <property type="evidence" value="ECO:0007669"/>
    <property type="project" value="UniProtKB-SubCell"/>
</dbReference>
<keyword evidence="3" id="KW-0732">Signal</keyword>
<dbReference type="Gene3D" id="1.25.40.390">
    <property type="match status" value="1"/>
</dbReference>
<evidence type="ECO:0000259" key="6">
    <source>
        <dbReference type="Pfam" id="PF07980"/>
    </source>
</evidence>
<keyword evidence="4" id="KW-0472">Membrane</keyword>
<organism evidence="8 9">
    <name type="scientific">Pedobacter nyackensis</name>
    <dbReference type="NCBI Taxonomy" id="475255"/>
    <lineage>
        <taxon>Bacteria</taxon>
        <taxon>Pseudomonadati</taxon>
        <taxon>Bacteroidota</taxon>
        <taxon>Sphingobacteriia</taxon>
        <taxon>Sphingobacteriales</taxon>
        <taxon>Sphingobacteriaceae</taxon>
        <taxon>Pedobacter</taxon>
    </lineage>
</organism>
<sequence length="527" mass="59070">MKKLILLSFIFIATVGLISCSKSFLDEKSDSSYSPANSFKNVAGLEAGIAGLQASVREQYTMQVTQSLLCIFQVGTDVAIAGQENPESIPYHDYSRLLPVDEAARSYWTWAYKVITNTNQILRGTADPSAVLTDAQRKLYTAEARFFRAYAYNFLVTLWGEVPLLDRPYDEPKTDFTRASIADLNKFINDDLLYATANLPAIDQVSKPGRISKEAASQLFAEVYLRQGKNDLAEAQCLAVIAGNFKLVDTRYGVKKSEAGDPFADMFIYGNQRRRQGNTEAIWVQELEFNIPGGATNLDQHRRVWVAGYDTKAGMLVADSLGGRGVGRLRLSPWVIKSLYTGTGVNDMRNSKYNLRRDFYYNDPKNVNFGKKVIPLPADTLFRIVPYTTKWNHFIASDPNGAGAFKDLIMMRLGETYLLLAEAQFKQNRPDDAAISINKLRTRANAAQVTGADITLDFLLDERARELIGEENRRMTLVRTGTLLSRVQRLNIKENTTIKPYNVLLPIPQTEIDLNKDAKLGQNLGYN</sequence>
<reference evidence="8 9" key="1">
    <citation type="submission" date="2017-04" db="EMBL/GenBank/DDBJ databases">
        <authorList>
            <person name="Afonso C.L."/>
            <person name="Miller P.J."/>
            <person name="Scott M.A."/>
            <person name="Spackman E."/>
            <person name="Goraichik I."/>
            <person name="Dimitrov K.M."/>
            <person name="Suarez D.L."/>
            <person name="Swayne D.E."/>
        </authorList>
    </citation>
    <scope>NUCLEOTIDE SEQUENCE [LARGE SCALE GENOMIC DNA]</scope>
    <source>
        <strain evidence="8 9">DSM 19625</strain>
    </source>
</reference>
<dbReference type="Proteomes" id="UP000192678">
    <property type="component" value="Unassembled WGS sequence"/>
</dbReference>
<name>A0A1W2F2B3_9SPHI</name>
<dbReference type="AlphaFoldDB" id="A0A1W2F2B3"/>
<evidence type="ECO:0000313" key="9">
    <source>
        <dbReference type="Proteomes" id="UP000192678"/>
    </source>
</evidence>